<dbReference type="Pfam" id="PF04264">
    <property type="entry name" value="YceI"/>
    <property type="match status" value="1"/>
</dbReference>
<dbReference type="Proteomes" id="UP000199403">
    <property type="component" value="Unassembled WGS sequence"/>
</dbReference>
<gene>
    <name evidence="2" type="ORF">SAMN05192553_102428</name>
</gene>
<dbReference type="InterPro" id="IPR007372">
    <property type="entry name" value="Lipid/polyisoprenoid-bd_YceI"/>
</dbReference>
<dbReference type="STRING" id="1416801.SAMN05192553_102428"/>
<accession>A0A1H6W245</accession>
<proteinExistence type="predicted"/>
<dbReference type="PANTHER" id="PTHR34406">
    <property type="entry name" value="PROTEIN YCEI"/>
    <property type="match status" value="1"/>
</dbReference>
<evidence type="ECO:0000313" key="3">
    <source>
        <dbReference type="Proteomes" id="UP000199403"/>
    </source>
</evidence>
<dbReference type="SUPFAM" id="SSF101874">
    <property type="entry name" value="YceI-like"/>
    <property type="match status" value="1"/>
</dbReference>
<dbReference type="InterPro" id="IPR036761">
    <property type="entry name" value="TTHA0802/YceI-like_sf"/>
</dbReference>
<dbReference type="PANTHER" id="PTHR34406:SF1">
    <property type="entry name" value="PROTEIN YCEI"/>
    <property type="match status" value="1"/>
</dbReference>
<organism evidence="2 3">
    <name type="scientific">Cyclobacterium xiamenense</name>
    <dbReference type="NCBI Taxonomy" id="1297121"/>
    <lineage>
        <taxon>Bacteria</taxon>
        <taxon>Pseudomonadati</taxon>
        <taxon>Bacteroidota</taxon>
        <taxon>Cytophagia</taxon>
        <taxon>Cytophagales</taxon>
        <taxon>Cyclobacteriaceae</taxon>
        <taxon>Cyclobacterium</taxon>
    </lineage>
</organism>
<feature type="domain" description="Lipid/polyisoprenoid-binding YceI-like" evidence="1">
    <location>
        <begin position="24"/>
        <end position="182"/>
    </location>
</feature>
<evidence type="ECO:0000313" key="2">
    <source>
        <dbReference type="EMBL" id="SEJ11008.1"/>
    </source>
</evidence>
<dbReference type="Gene3D" id="2.40.128.110">
    <property type="entry name" value="Lipid/polyisoprenoid-binding, YceI-like"/>
    <property type="match status" value="1"/>
</dbReference>
<dbReference type="SMART" id="SM00867">
    <property type="entry name" value="YceI"/>
    <property type="match status" value="1"/>
</dbReference>
<sequence length="185" mass="20270">MKTKSIVLVASFIVLISAAFVSPVEKLVSQKTHISFFSSTPVEDITADNYKATSTLDTSTGDLVFSVPMQSFEFEKALMQKHYNGKDFLDTKSFPKSKFVGKITNLDEVDFSRNGTYEASVSGEMTIKGVTNSVEEKGTILVKDGRVAAESTFDLTLADYGINFKNGKPASNIAKTIEITFKGEY</sequence>
<dbReference type="RefSeq" id="WP_092171316.1">
    <property type="nucleotide sequence ID" value="NZ_FNZH01000002.1"/>
</dbReference>
<keyword evidence="3" id="KW-1185">Reference proteome</keyword>
<dbReference type="AlphaFoldDB" id="A0A1H6W245"/>
<name>A0A1H6W245_9BACT</name>
<dbReference type="OrthoDB" id="116832at2"/>
<reference evidence="3" key="1">
    <citation type="submission" date="2016-10" db="EMBL/GenBank/DDBJ databases">
        <authorList>
            <person name="Varghese N."/>
            <person name="Submissions S."/>
        </authorList>
    </citation>
    <scope>NUCLEOTIDE SEQUENCE [LARGE SCALE GENOMIC DNA]</scope>
    <source>
        <strain evidence="3">IBRC-M 10761</strain>
    </source>
</reference>
<evidence type="ECO:0000259" key="1">
    <source>
        <dbReference type="SMART" id="SM00867"/>
    </source>
</evidence>
<protein>
    <submittedName>
        <fullName evidence="2">YceI-like domain-containing protein</fullName>
    </submittedName>
</protein>
<dbReference type="EMBL" id="FNZH01000002">
    <property type="protein sequence ID" value="SEJ11008.1"/>
    <property type="molecule type" value="Genomic_DNA"/>
</dbReference>